<keyword evidence="1" id="KW-0472">Membrane</keyword>
<dbReference type="Proteomes" id="UP001254488">
    <property type="component" value="Unassembled WGS sequence"/>
</dbReference>
<name>A0ABU2YFK3_9FLAO</name>
<dbReference type="Pfam" id="PF08695">
    <property type="entry name" value="Coa1"/>
    <property type="match status" value="1"/>
</dbReference>
<keyword evidence="1" id="KW-0812">Transmembrane</keyword>
<gene>
    <name evidence="2" type="ORF">RM538_10590</name>
</gene>
<feature type="transmembrane region" description="Helical" evidence="1">
    <location>
        <begin position="21"/>
        <end position="42"/>
    </location>
</feature>
<accession>A0ABU2YFK3</accession>
<keyword evidence="1" id="KW-1133">Transmembrane helix</keyword>
<reference evidence="2 3" key="1">
    <citation type="submission" date="2023-09" db="EMBL/GenBank/DDBJ databases">
        <authorList>
            <person name="Rey-Velasco X."/>
        </authorList>
    </citation>
    <scope>NUCLEOTIDE SEQUENCE [LARGE SCALE GENOMIC DNA]</scope>
    <source>
        <strain evidence="2 3">W242</strain>
    </source>
</reference>
<dbReference type="RefSeq" id="WP_311333406.1">
    <property type="nucleotide sequence ID" value="NZ_JAVRHZ010000006.1"/>
</dbReference>
<keyword evidence="3" id="KW-1185">Reference proteome</keyword>
<comment type="caution">
    <text evidence="2">The sequence shown here is derived from an EMBL/GenBank/DDBJ whole genome shotgun (WGS) entry which is preliminary data.</text>
</comment>
<proteinExistence type="predicted"/>
<dbReference type="EMBL" id="JAVRHZ010000006">
    <property type="protein sequence ID" value="MDT0556454.1"/>
    <property type="molecule type" value="Genomic_DNA"/>
</dbReference>
<protein>
    <submittedName>
        <fullName evidence="2">Cytochrome c oxidase assembly factor Coa1 family protein</fullName>
    </submittedName>
</protein>
<evidence type="ECO:0000313" key="3">
    <source>
        <dbReference type="Proteomes" id="UP001254488"/>
    </source>
</evidence>
<dbReference type="InterPro" id="IPR014807">
    <property type="entry name" value="Coa1"/>
</dbReference>
<organism evidence="2 3">
    <name type="scientific">Patiriisocius hiemis</name>
    <dbReference type="NCBI Taxonomy" id="3075604"/>
    <lineage>
        <taxon>Bacteria</taxon>
        <taxon>Pseudomonadati</taxon>
        <taxon>Bacteroidota</taxon>
        <taxon>Flavobacteriia</taxon>
        <taxon>Flavobacteriales</taxon>
        <taxon>Flavobacteriaceae</taxon>
        <taxon>Patiriisocius</taxon>
    </lineage>
</organism>
<evidence type="ECO:0000313" key="2">
    <source>
        <dbReference type="EMBL" id="MDT0556454.1"/>
    </source>
</evidence>
<evidence type="ECO:0000256" key="1">
    <source>
        <dbReference type="SAM" id="Phobius"/>
    </source>
</evidence>
<sequence length="143" mass="15868">MEENTRKESWFKRNWKWAVPTGGCLLIIILIIAFAGTIFYGVTSMFSESEPYKTAFELANNNEEVTSVLGSPIENDGMIKGSINLSNDDGEAFFDVPAKGPNGNAIITVDATKTNGNWTYEVLEIKLESTQEIIDLKPDKLLD</sequence>